<comment type="caution">
    <text evidence="2">The sequence shown here is derived from an EMBL/GenBank/DDBJ whole genome shotgun (WGS) entry which is preliminary data.</text>
</comment>
<protein>
    <recommendedName>
        <fullName evidence="3">Sulfatase N-terminal domain-containing protein</fullName>
    </recommendedName>
</protein>
<dbReference type="AlphaFoldDB" id="X1RPW0"/>
<dbReference type="EMBL" id="BARV01038152">
    <property type="protein sequence ID" value="GAI57539.1"/>
    <property type="molecule type" value="Genomic_DNA"/>
</dbReference>
<organism evidence="2">
    <name type="scientific">marine sediment metagenome</name>
    <dbReference type="NCBI Taxonomy" id="412755"/>
    <lineage>
        <taxon>unclassified sequences</taxon>
        <taxon>metagenomes</taxon>
        <taxon>ecological metagenomes</taxon>
    </lineage>
</organism>
<dbReference type="SUPFAM" id="SSF53649">
    <property type="entry name" value="Alkaline phosphatase-like"/>
    <property type="match status" value="1"/>
</dbReference>
<feature type="region of interest" description="Disordered" evidence="1">
    <location>
        <begin position="53"/>
        <end position="75"/>
    </location>
</feature>
<feature type="non-terminal residue" evidence="2">
    <location>
        <position position="75"/>
    </location>
</feature>
<dbReference type="InterPro" id="IPR017850">
    <property type="entry name" value="Alkaline_phosphatase_core_sf"/>
</dbReference>
<gene>
    <name evidence="2" type="ORF">S06H3_58857</name>
</gene>
<evidence type="ECO:0000256" key="1">
    <source>
        <dbReference type="SAM" id="MobiDB-lite"/>
    </source>
</evidence>
<sequence>MTFAQMLKPLGYATAHAGKWQLTGKVPTLVRECGFDEYCMWAYKHNLPPGVRHTGGWEGKQGGKTSRYWHPSIVK</sequence>
<name>X1RPW0_9ZZZZ</name>
<evidence type="ECO:0008006" key="3">
    <source>
        <dbReference type="Google" id="ProtNLM"/>
    </source>
</evidence>
<reference evidence="2" key="1">
    <citation type="journal article" date="2014" name="Front. Microbiol.">
        <title>High frequency of phylogenetically diverse reductive dehalogenase-homologous genes in deep subseafloor sedimentary metagenomes.</title>
        <authorList>
            <person name="Kawai M."/>
            <person name="Futagami T."/>
            <person name="Toyoda A."/>
            <person name="Takaki Y."/>
            <person name="Nishi S."/>
            <person name="Hori S."/>
            <person name="Arai W."/>
            <person name="Tsubouchi T."/>
            <person name="Morono Y."/>
            <person name="Uchiyama I."/>
            <person name="Ito T."/>
            <person name="Fujiyama A."/>
            <person name="Inagaki F."/>
            <person name="Takami H."/>
        </authorList>
    </citation>
    <scope>NUCLEOTIDE SEQUENCE</scope>
    <source>
        <strain evidence="2">Expedition CK06-06</strain>
    </source>
</reference>
<dbReference type="Gene3D" id="3.40.720.10">
    <property type="entry name" value="Alkaline Phosphatase, subunit A"/>
    <property type="match status" value="1"/>
</dbReference>
<proteinExistence type="predicted"/>
<evidence type="ECO:0000313" key="2">
    <source>
        <dbReference type="EMBL" id="GAI57539.1"/>
    </source>
</evidence>
<accession>X1RPW0</accession>